<protein>
    <submittedName>
        <fullName evidence="6">Polymeric immunoglobulin receptor-like</fullName>
    </submittedName>
</protein>
<dbReference type="SMART" id="SM00327">
    <property type="entry name" value="VWA"/>
    <property type="match status" value="1"/>
</dbReference>
<dbReference type="InterPro" id="IPR050671">
    <property type="entry name" value="CD300_family_receptors"/>
</dbReference>
<feature type="signal peptide" evidence="4">
    <location>
        <begin position="1"/>
        <end position="20"/>
    </location>
</feature>
<dbReference type="Proteomes" id="UP000018468">
    <property type="component" value="Linkage group LG6"/>
</dbReference>
<dbReference type="PANTHER" id="PTHR11860:SF118">
    <property type="entry name" value="CMRF35-LIKE MOLECULE 3-RELATED"/>
    <property type="match status" value="1"/>
</dbReference>
<dbReference type="OrthoDB" id="5317514at2759"/>
<dbReference type="EMBL" id="AHAT01021329">
    <property type="status" value="NOT_ANNOTATED_CDS"/>
    <property type="molecule type" value="Genomic_DNA"/>
</dbReference>
<dbReference type="Gene3D" id="2.60.40.10">
    <property type="entry name" value="Immunoglobulins"/>
    <property type="match status" value="3"/>
</dbReference>
<dbReference type="EMBL" id="AHAT01021328">
    <property type="status" value="NOT_ANNOTATED_CDS"/>
    <property type="molecule type" value="Genomic_DNA"/>
</dbReference>
<dbReference type="InterPro" id="IPR013106">
    <property type="entry name" value="Ig_V-set"/>
</dbReference>
<organism evidence="6 7">
    <name type="scientific">Lepisosteus oculatus</name>
    <name type="common">Spotted gar</name>
    <dbReference type="NCBI Taxonomy" id="7918"/>
    <lineage>
        <taxon>Eukaryota</taxon>
        <taxon>Metazoa</taxon>
        <taxon>Chordata</taxon>
        <taxon>Craniata</taxon>
        <taxon>Vertebrata</taxon>
        <taxon>Euteleostomi</taxon>
        <taxon>Actinopterygii</taxon>
        <taxon>Neopterygii</taxon>
        <taxon>Holostei</taxon>
        <taxon>Semionotiformes</taxon>
        <taxon>Lepisosteidae</taxon>
        <taxon>Lepisosteus</taxon>
    </lineage>
</organism>
<dbReference type="CDD" id="cd05716">
    <property type="entry name" value="IgV_pIgR_like"/>
    <property type="match status" value="3"/>
</dbReference>
<dbReference type="HOGENOM" id="CLU_481410_0_0_1"/>
<dbReference type="GO" id="GO:0005886">
    <property type="term" value="C:plasma membrane"/>
    <property type="evidence" value="ECO:0000318"/>
    <property type="project" value="GO_Central"/>
</dbReference>
<dbReference type="InterPro" id="IPR036465">
    <property type="entry name" value="vWFA_dom_sf"/>
</dbReference>
<feature type="chain" id="PRO_5004866721" evidence="4">
    <location>
        <begin position="21"/>
        <end position="566"/>
    </location>
</feature>
<dbReference type="Pfam" id="PF00092">
    <property type="entry name" value="VWA"/>
    <property type="match status" value="1"/>
</dbReference>
<dbReference type="GeneID" id="102687760"/>
<dbReference type="EMBL" id="AHAT01021330">
    <property type="status" value="NOT_ANNOTATED_CDS"/>
    <property type="molecule type" value="Genomic_DNA"/>
</dbReference>
<dbReference type="STRING" id="7918.ENSLOCP00000012252"/>
<dbReference type="SMART" id="SM00409">
    <property type="entry name" value="IG"/>
    <property type="match status" value="3"/>
</dbReference>
<dbReference type="RefSeq" id="XP_015205022.1">
    <property type="nucleotide sequence ID" value="XM_015349536.1"/>
</dbReference>
<evidence type="ECO:0000313" key="6">
    <source>
        <dbReference type="Ensembl" id="ENSLOCP00000012252.1"/>
    </source>
</evidence>
<dbReference type="SUPFAM" id="SSF48726">
    <property type="entry name" value="Immunoglobulin"/>
    <property type="match status" value="3"/>
</dbReference>
<evidence type="ECO:0000256" key="2">
    <source>
        <dbReference type="ARBA" id="ARBA00022692"/>
    </source>
</evidence>
<dbReference type="GeneTree" id="ENSGT00950000182977"/>
<sequence>MTHSLAVTLCLLSALCVVKSEKKLTVTGDEDGSVSISCTYSEGYEKNAKYFCKEEKKLLGTKCVDLIKTEEHNTRVTNERVSLYDDTSARIFTVTIKRLSLDDAGKYFCGVKRSIVRDIYTEVDLQVKEVLGSVKSAEKLSVIADEGGPVSISCIYSQGYETNAKYFCKEEKKVLSTTCVDLIKTDQHNTRYTDGRFSLFDNTSARVFTVTIMGVTLEDAGKYFCGVKRIIISDKYTEVDLHVKQALGSVKSAEKLTVTGKQGGTVSISCIYSKGYETNKKYFCKEENKLFTTKCVDLIKTEEHKARVTEGRFSLYDDTSARVFTVTITGLTLEDAGKYYCGVKRIIVRDEYSEVDLQVKEAAGTEFVFLLDGSGSISHEDFVKAKNFISNVMQKTWRNCSDCRFAVVQYGSDIRTELSLNENDPPATAVNKVKNITQIYKSTRTASAIHYVLEHVFVAENGSKKDANKIMTVLTDGRILLDPMNLKDVLSSPKIRNITRFAIGVGSEFNNPKTAAELNDIASDAKHVFKAGHYGALDCFVPVLVQRITGIKGASELPSQENIKLC</sequence>
<dbReference type="GO" id="GO:0007165">
    <property type="term" value="P:signal transduction"/>
    <property type="evidence" value="ECO:0000318"/>
    <property type="project" value="GO_Central"/>
</dbReference>
<reference evidence="6" key="3">
    <citation type="submission" date="2025-09" db="UniProtKB">
        <authorList>
            <consortium name="Ensembl"/>
        </authorList>
    </citation>
    <scope>IDENTIFICATION</scope>
</reference>
<dbReference type="InterPro" id="IPR003599">
    <property type="entry name" value="Ig_sub"/>
</dbReference>
<dbReference type="InterPro" id="IPR013783">
    <property type="entry name" value="Ig-like_fold"/>
</dbReference>
<dbReference type="GO" id="GO:0004888">
    <property type="term" value="F:transmembrane signaling receptor activity"/>
    <property type="evidence" value="ECO:0000318"/>
    <property type="project" value="GO_Central"/>
</dbReference>
<keyword evidence="2" id="KW-0812">Transmembrane</keyword>
<name>W5MV43_LEPOC</name>
<feature type="domain" description="VWFA" evidence="5">
    <location>
        <begin position="366"/>
        <end position="548"/>
    </location>
</feature>
<keyword evidence="4" id="KW-0732">Signal</keyword>
<dbReference type="InParanoid" id="W5MV43"/>
<dbReference type="InterPro" id="IPR036179">
    <property type="entry name" value="Ig-like_dom_sf"/>
</dbReference>
<keyword evidence="3" id="KW-0472">Membrane</keyword>
<dbReference type="eggNOG" id="KOG3637">
    <property type="taxonomic scope" value="Eukaryota"/>
</dbReference>
<dbReference type="SUPFAM" id="SSF53300">
    <property type="entry name" value="vWA-like"/>
    <property type="match status" value="1"/>
</dbReference>
<evidence type="ECO:0000259" key="5">
    <source>
        <dbReference type="PROSITE" id="PS50234"/>
    </source>
</evidence>
<comment type="subcellular location">
    <subcellularLocation>
        <location evidence="1">Membrane</location>
    </subcellularLocation>
</comment>
<dbReference type="Gene3D" id="3.40.50.410">
    <property type="entry name" value="von Willebrand factor, type A domain"/>
    <property type="match status" value="1"/>
</dbReference>
<evidence type="ECO:0000256" key="3">
    <source>
        <dbReference type="ARBA" id="ARBA00023136"/>
    </source>
</evidence>
<dbReference type="PRINTS" id="PR00453">
    <property type="entry name" value="VWFADOMAIN"/>
</dbReference>
<evidence type="ECO:0000256" key="4">
    <source>
        <dbReference type="SAM" id="SignalP"/>
    </source>
</evidence>
<dbReference type="Bgee" id="ENSLOCG00000010024">
    <property type="expression patterns" value="Expressed in heart and 13 other cell types or tissues"/>
</dbReference>
<dbReference type="InterPro" id="IPR002035">
    <property type="entry name" value="VWF_A"/>
</dbReference>
<evidence type="ECO:0000256" key="1">
    <source>
        <dbReference type="ARBA" id="ARBA00004370"/>
    </source>
</evidence>
<accession>W5MV43</accession>
<dbReference type="PROSITE" id="PS50234">
    <property type="entry name" value="VWFA"/>
    <property type="match status" value="1"/>
</dbReference>
<dbReference type="PANTHER" id="PTHR11860">
    <property type="entry name" value="POLYMERIC-IMMUNOGLOBULIN RECEPTOR"/>
    <property type="match status" value="1"/>
</dbReference>
<keyword evidence="7" id="KW-1185">Reference proteome</keyword>
<proteinExistence type="predicted"/>
<reference evidence="7" key="1">
    <citation type="submission" date="2011-12" db="EMBL/GenBank/DDBJ databases">
        <title>The Draft Genome of Lepisosteus oculatus.</title>
        <authorList>
            <consortium name="The Broad Institute Genome Assembly &amp; Analysis Group"/>
            <consortium name="Computational R&amp;D Group"/>
            <consortium name="and Sequencing Platform"/>
            <person name="Di Palma F."/>
            <person name="Alfoldi J."/>
            <person name="Johnson J."/>
            <person name="Berlin A."/>
            <person name="Gnerre S."/>
            <person name="Jaffe D."/>
            <person name="MacCallum I."/>
            <person name="Young S."/>
            <person name="Walker B.J."/>
            <person name="Lander E.S."/>
            <person name="Lindblad-Toh K."/>
        </authorList>
    </citation>
    <scope>NUCLEOTIDE SEQUENCE [LARGE SCALE GENOMIC DNA]</scope>
</reference>
<dbReference type="SMART" id="SM00406">
    <property type="entry name" value="IGv"/>
    <property type="match status" value="3"/>
</dbReference>
<dbReference type="AlphaFoldDB" id="W5MV43"/>
<evidence type="ECO:0000313" key="7">
    <source>
        <dbReference type="Proteomes" id="UP000018468"/>
    </source>
</evidence>
<dbReference type="Pfam" id="PF07686">
    <property type="entry name" value="V-set"/>
    <property type="match status" value="3"/>
</dbReference>
<reference evidence="6" key="2">
    <citation type="submission" date="2025-08" db="UniProtKB">
        <authorList>
            <consortium name="Ensembl"/>
        </authorList>
    </citation>
    <scope>IDENTIFICATION</scope>
</reference>
<dbReference type="Ensembl" id="ENSLOCT00000012273.1">
    <property type="protein sequence ID" value="ENSLOCP00000012252.1"/>
    <property type="gene ID" value="ENSLOCG00000010024.1"/>
</dbReference>